<dbReference type="Proteomes" id="UP000781932">
    <property type="component" value="Unassembled WGS sequence"/>
</dbReference>
<feature type="region of interest" description="Disordered" evidence="1">
    <location>
        <begin position="59"/>
        <end position="100"/>
    </location>
</feature>
<sequence length="369" mass="42278">MMPATSPSQLQCSGSSVHEILRQYPRERLWVHPYFWTSRHLTLLDCAIIDATAMDALPMTSTKPQRKRHSVRKLLPSPTAEPNGFSPPPTPPQLPTVTSHDATLPDHARWARRIAQSPVLVARDVAMRSLLKQQQRNRDLIIKQVASKVSFRLEKLSQHIPCSVYADSLTPAGPSIVFLEANDLRERRAAILKRRFLPRYSKPGHSLLNIHLARLGDVCPWQDPYIAAVLIAIAQAQRKAMRRLSPSPTGDTFQAVPVALQVRLLLSDVQDTSVLRIFTADVSDAYLDKLAHPHIRPPPNSSIQIRVTKIPYEPYLSFQQRLLETLFPRCCKRQREEEDEKKEEEEEEEREAQDEQDTQRWNARRQRVQ</sequence>
<dbReference type="AlphaFoldDB" id="A0A9P6LI85"/>
<feature type="compositionally biased region" description="Acidic residues" evidence="1">
    <location>
        <begin position="337"/>
        <end position="356"/>
    </location>
</feature>
<evidence type="ECO:0000313" key="3">
    <source>
        <dbReference type="Proteomes" id="UP000781932"/>
    </source>
</evidence>
<feature type="region of interest" description="Disordered" evidence="1">
    <location>
        <begin position="334"/>
        <end position="369"/>
    </location>
</feature>
<reference evidence="2" key="2">
    <citation type="submission" date="2020-11" db="EMBL/GenBank/DDBJ databases">
        <title>Whole genome sequencing of Colletotrichum sp.</title>
        <authorList>
            <person name="Li H."/>
        </authorList>
    </citation>
    <scope>NUCLEOTIDE SEQUENCE</scope>
    <source>
        <strain evidence="2">CkLH20</strain>
    </source>
</reference>
<organism evidence="2 3">
    <name type="scientific">Colletotrichum karsti</name>
    <dbReference type="NCBI Taxonomy" id="1095194"/>
    <lineage>
        <taxon>Eukaryota</taxon>
        <taxon>Fungi</taxon>
        <taxon>Dikarya</taxon>
        <taxon>Ascomycota</taxon>
        <taxon>Pezizomycotina</taxon>
        <taxon>Sordariomycetes</taxon>
        <taxon>Hypocreomycetidae</taxon>
        <taxon>Glomerellales</taxon>
        <taxon>Glomerellaceae</taxon>
        <taxon>Colletotrichum</taxon>
        <taxon>Colletotrichum boninense species complex</taxon>
    </lineage>
</organism>
<dbReference type="RefSeq" id="XP_038743452.1">
    <property type="nucleotide sequence ID" value="XM_038891078.1"/>
</dbReference>
<protein>
    <submittedName>
        <fullName evidence="2">Uncharacterized protein</fullName>
    </submittedName>
</protein>
<gene>
    <name evidence="2" type="ORF">CkaCkLH20_08363</name>
</gene>
<dbReference type="EMBL" id="JAATWM020000028">
    <property type="protein sequence ID" value="KAF9873991.1"/>
    <property type="molecule type" value="Genomic_DNA"/>
</dbReference>
<proteinExistence type="predicted"/>
<evidence type="ECO:0000256" key="1">
    <source>
        <dbReference type="SAM" id="MobiDB-lite"/>
    </source>
</evidence>
<feature type="compositionally biased region" description="Pro residues" evidence="1">
    <location>
        <begin position="85"/>
        <end position="94"/>
    </location>
</feature>
<reference evidence="2" key="1">
    <citation type="submission" date="2020-03" db="EMBL/GenBank/DDBJ databases">
        <authorList>
            <person name="He L."/>
        </authorList>
    </citation>
    <scope>NUCLEOTIDE SEQUENCE</scope>
    <source>
        <strain evidence="2">CkLH20</strain>
    </source>
</reference>
<accession>A0A9P6LI85</accession>
<dbReference type="OrthoDB" id="4834644at2759"/>
<keyword evidence="3" id="KW-1185">Reference proteome</keyword>
<name>A0A9P6LI85_9PEZI</name>
<dbReference type="GeneID" id="62164152"/>
<comment type="caution">
    <text evidence="2">The sequence shown here is derived from an EMBL/GenBank/DDBJ whole genome shotgun (WGS) entry which is preliminary data.</text>
</comment>
<evidence type="ECO:0000313" key="2">
    <source>
        <dbReference type="EMBL" id="KAF9873991.1"/>
    </source>
</evidence>